<dbReference type="AlphaFoldDB" id="A0A9W4CJF2"/>
<name>A0A9W4CJF2_9CYAN</name>
<sequence>MNYTPAWSFLVSRNQYLDYRTIVAPDFICNADVSIILAKVAIGEVSKPETAYYQEIDHPSVGKLTLIFRVILATGDNTGLPKTGVLTDGFGRKIRLIEGIVIKEFQPNFRLSQTTLEEIHKPLMECYRKFWEIIKPVPAEPSEVFKLTNLEQNEGSLQYITLNRYIEQSEPSSQGTRQKSTVSKKWQVEQMLECDSEICSIVSFSDGNRIAVGCDQEIIVYDLLNKGKIKRFSGSKMTPGFKFPTPIALSPTEEFIVSAMVGGLEVNLIQLWDIKNLEEKSPEEKKPKTLAEYGGIFDLKDSFFNRFGRTEKASIRVKAVALTPDSKFVITSTINGKIKLWDTQEENLEIVEFSSHSSPISALAVDHNNFILASGDVDGYIKLWNLRTLSKIEIMTLQIPKQAINALAFSPDGKMLASGTDQGKIKLWDTKNWEEYSVNWQDSEAINTLAFSPDSCLLASGSNDHKIGLWDVKDQQSKEKYLLEAHTDAVTAVVFTPDGQKLISGGKDRKIRVWQPVNLR</sequence>
<dbReference type="InterPro" id="IPR015943">
    <property type="entry name" value="WD40/YVTN_repeat-like_dom_sf"/>
</dbReference>
<evidence type="ECO:0000256" key="3">
    <source>
        <dbReference type="PROSITE-ProRule" id="PRU00221"/>
    </source>
</evidence>
<feature type="repeat" description="WD" evidence="3">
    <location>
        <begin position="439"/>
        <end position="480"/>
    </location>
</feature>
<feature type="repeat" description="WD" evidence="3">
    <location>
        <begin position="397"/>
        <end position="438"/>
    </location>
</feature>
<dbReference type="InterPro" id="IPR020472">
    <property type="entry name" value="WD40_PAC1"/>
</dbReference>
<dbReference type="GO" id="GO:0004674">
    <property type="term" value="F:protein serine/threonine kinase activity"/>
    <property type="evidence" value="ECO:0007669"/>
    <property type="project" value="UniProtKB-EC"/>
</dbReference>
<keyword evidence="4" id="KW-0808">Transferase</keyword>
<dbReference type="Gene3D" id="2.130.10.10">
    <property type="entry name" value="YVTN repeat-like/Quinoprotein amine dehydrogenase"/>
    <property type="match status" value="3"/>
</dbReference>
<reference evidence="4" key="1">
    <citation type="submission" date="2020-09" db="EMBL/GenBank/DDBJ databases">
        <authorList>
            <person name="Blom J."/>
        </authorList>
    </citation>
    <scope>NUCLEOTIDE SEQUENCE</scope>
    <source>
        <strain evidence="4">No.713</strain>
    </source>
</reference>
<dbReference type="PRINTS" id="PR00320">
    <property type="entry name" value="GPROTEINBRPT"/>
</dbReference>
<keyword evidence="5" id="KW-1185">Reference proteome</keyword>
<evidence type="ECO:0000256" key="2">
    <source>
        <dbReference type="ARBA" id="ARBA00022737"/>
    </source>
</evidence>
<organism evidence="4 5">
    <name type="scientific">Planktothrix pseudagardhii</name>
    <dbReference type="NCBI Taxonomy" id="132604"/>
    <lineage>
        <taxon>Bacteria</taxon>
        <taxon>Bacillati</taxon>
        <taxon>Cyanobacteriota</taxon>
        <taxon>Cyanophyceae</taxon>
        <taxon>Oscillatoriophycideae</taxon>
        <taxon>Oscillatoriales</taxon>
        <taxon>Microcoleaceae</taxon>
        <taxon>Planktothrix</taxon>
    </lineage>
</organism>
<keyword evidence="4" id="KW-0418">Kinase</keyword>
<dbReference type="PROSITE" id="PS50082">
    <property type="entry name" value="WD_REPEATS_2"/>
    <property type="match status" value="5"/>
</dbReference>
<dbReference type="PANTHER" id="PTHR22847">
    <property type="entry name" value="WD40 REPEAT PROTEIN"/>
    <property type="match status" value="1"/>
</dbReference>
<gene>
    <name evidence="4" type="primary">pkwA</name>
    <name evidence="4" type="ORF">NO713_00959</name>
</gene>
<dbReference type="KEGG" id="ppsu:NO713_00959"/>
<proteinExistence type="predicted"/>
<dbReference type="EC" id="2.7.11.1" evidence="4"/>
<dbReference type="InterPro" id="IPR001680">
    <property type="entry name" value="WD40_rpt"/>
</dbReference>
<evidence type="ECO:0000313" key="4">
    <source>
        <dbReference type="EMBL" id="CAD5925745.1"/>
    </source>
</evidence>
<evidence type="ECO:0000313" key="5">
    <source>
        <dbReference type="Proteomes" id="UP001153719"/>
    </source>
</evidence>
<dbReference type="PROSITE" id="PS00678">
    <property type="entry name" value="WD_REPEATS_1"/>
    <property type="match status" value="2"/>
</dbReference>
<dbReference type="CDD" id="cd00200">
    <property type="entry name" value="WD40"/>
    <property type="match status" value="1"/>
</dbReference>
<dbReference type="SUPFAM" id="SSF50978">
    <property type="entry name" value="WD40 repeat-like"/>
    <property type="match status" value="1"/>
</dbReference>
<dbReference type="Pfam" id="PF00400">
    <property type="entry name" value="WD40"/>
    <property type="match status" value="5"/>
</dbReference>
<protein>
    <submittedName>
        <fullName evidence="4">Serine/threonine-protein kinase PkwA</fullName>
        <ecNumber evidence="4">2.7.11.1</ecNumber>
    </submittedName>
</protein>
<feature type="repeat" description="WD" evidence="3">
    <location>
        <begin position="353"/>
        <end position="394"/>
    </location>
</feature>
<dbReference type="RefSeq" id="WP_254173103.1">
    <property type="nucleotide sequence ID" value="NZ_LR882967.1"/>
</dbReference>
<dbReference type="InterPro" id="IPR036322">
    <property type="entry name" value="WD40_repeat_dom_sf"/>
</dbReference>
<dbReference type="EMBL" id="LR882967">
    <property type="protein sequence ID" value="CAD5925745.1"/>
    <property type="molecule type" value="Genomic_DNA"/>
</dbReference>
<dbReference type="PANTHER" id="PTHR22847:SF637">
    <property type="entry name" value="WD REPEAT DOMAIN 5B"/>
    <property type="match status" value="1"/>
</dbReference>
<keyword evidence="2" id="KW-0677">Repeat</keyword>
<feature type="repeat" description="WD" evidence="3">
    <location>
        <begin position="317"/>
        <end position="351"/>
    </location>
</feature>
<keyword evidence="1 3" id="KW-0853">WD repeat</keyword>
<dbReference type="Proteomes" id="UP001153719">
    <property type="component" value="Chromosome"/>
</dbReference>
<dbReference type="SMART" id="SM00320">
    <property type="entry name" value="WD40"/>
    <property type="match status" value="6"/>
</dbReference>
<accession>A0A9W4CJF2</accession>
<feature type="repeat" description="WD" evidence="3">
    <location>
        <begin position="483"/>
        <end position="520"/>
    </location>
</feature>
<dbReference type="InterPro" id="IPR019775">
    <property type="entry name" value="WD40_repeat_CS"/>
</dbReference>
<evidence type="ECO:0000256" key="1">
    <source>
        <dbReference type="ARBA" id="ARBA00022574"/>
    </source>
</evidence>
<dbReference type="PROSITE" id="PS50294">
    <property type="entry name" value="WD_REPEATS_REGION"/>
    <property type="match status" value="4"/>
</dbReference>